<dbReference type="PANTHER" id="PTHR30545">
    <property type="entry name" value="SUGAR FERMENTATION STIMULATION PROTEIN A"/>
    <property type="match status" value="1"/>
</dbReference>
<dbReference type="Proteomes" id="UP001295423">
    <property type="component" value="Unassembled WGS sequence"/>
</dbReference>
<feature type="region of interest" description="Disordered" evidence="1">
    <location>
        <begin position="14"/>
        <end position="35"/>
    </location>
</feature>
<gene>
    <name evidence="3" type="ORF">CYCCA115_LOCUS12180</name>
</gene>
<dbReference type="PANTHER" id="PTHR30545:SF3">
    <property type="entry name" value="SUGAR FERMENTATION STIMULATION PROTEIN C-TERMINAL DOMAIN-CONTAINING PROTEIN"/>
    <property type="match status" value="1"/>
</dbReference>
<comment type="caution">
    <text evidence="3">The sequence shown here is derived from an EMBL/GenBank/DDBJ whole genome shotgun (WGS) entry which is preliminary data.</text>
</comment>
<name>A0AAD2FQM3_9STRA</name>
<evidence type="ECO:0000313" key="3">
    <source>
        <dbReference type="EMBL" id="CAJ1949604.1"/>
    </source>
</evidence>
<protein>
    <recommendedName>
        <fullName evidence="2">Sugar fermentation stimulation protein C-terminal domain-containing protein</fullName>
    </recommendedName>
</protein>
<dbReference type="Pfam" id="PF03749">
    <property type="entry name" value="SfsA"/>
    <property type="match status" value="1"/>
</dbReference>
<keyword evidence="4" id="KW-1185">Reference proteome</keyword>
<evidence type="ECO:0000256" key="1">
    <source>
        <dbReference type="SAM" id="MobiDB-lite"/>
    </source>
</evidence>
<accession>A0AAD2FQM3</accession>
<evidence type="ECO:0000259" key="2">
    <source>
        <dbReference type="Pfam" id="PF03749"/>
    </source>
</evidence>
<dbReference type="InterPro" id="IPR040452">
    <property type="entry name" value="SfsA_C"/>
</dbReference>
<dbReference type="AlphaFoldDB" id="A0AAD2FQM3"/>
<organism evidence="3 4">
    <name type="scientific">Cylindrotheca closterium</name>
    <dbReference type="NCBI Taxonomy" id="2856"/>
    <lineage>
        <taxon>Eukaryota</taxon>
        <taxon>Sar</taxon>
        <taxon>Stramenopiles</taxon>
        <taxon>Ochrophyta</taxon>
        <taxon>Bacillariophyta</taxon>
        <taxon>Bacillariophyceae</taxon>
        <taxon>Bacillariophycidae</taxon>
        <taxon>Bacillariales</taxon>
        <taxon>Bacillariaceae</taxon>
        <taxon>Cylindrotheca</taxon>
    </lineage>
</organism>
<sequence>MVLTRSRALLSTGLQSATTAASKRTAGSKRRDQTKRLATTKTTVAKSATGNKKPKLDNPLIALPDDCIIGTLQCRPSKRNRSPYVADVLLEKEGREVICHVPNLDCGGKCVPGTKILMKPARDRKGKLVGPDAKSPKYGTPKCEFIAQLIYVDESDLGYEPTWVGAHPSLGEKIAEQLVEGNLLGPSFPAVESFKREVKDIGGASMRADFLIQHKDQTLPPRILEVKTVVDTDYKLGATPERAKCVFTSKKDPYIRTGIFPWGNSNQKGPDGENVVSARAIKHVRELTKLANDKKQSFLATVLFIVIREDAKVFRPNHEACPSFARYLKEAEEQGVQLLAKRVCWKVEGTTAKCFESDLLDIEWPAIE</sequence>
<dbReference type="GO" id="GO:0003677">
    <property type="term" value="F:DNA binding"/>
    <property type="evidence" value="ECO:0007669"/>
    <property type="project" value="InterPro"/>
</dbReference>
<evidence type="ECO:0000313" key="4">
    <source>
        <dbReference type="Proteomes" id="UP001295423"/>
    </source>
</evidence>
<feature type="domain" description="Sugar fermentation stimulation protein C-terminal" evidence="2">
    <location>
        <begin position="276"/>
        <end position="345"/>
    </location>
</feature>
<dbReference type="EMBL" id="CAKOGP040001758">
    <property type="protein sequence ID" value="CAJ1949604.1"/>
    <property type="molecule type" value="Genomic_DNA"/>
</dbReference>
<proteinExistence type="predicted"/>
<dbReference type="InterPro" id="IPR005224">
    <property type="entry name" value="SfsA"/>
</dbReference>
<reference evidence="3" key="1">
    <citation type="submission" date="2023-08" db="EMBL/GenBank/DDBJ databases">
        <authorList>
            <person name="Audoor S."/>
            <person name="Bilcke G."/>
        </authorList>
    </citation>
    <scope>NUCLEOTIDE SEQUENCE</scope>
</reference>
<dbReference type="Gene3D" id="3.40.1350.60">
    <property type="match status" value="1"/>
</dbReference>